<organism evidence="2 3">
    <name type="scientific">Bacteroides faecichinchillae</name>
    <dbReference type="NCBI Taxonomy" id="871325"/>
    <lineage>
        <taxon>Bacteria</taxon>
        <taxon>Pseudomonadati</taxon>
        <taxon>Bacteroidota</taxon>
        <taxon>Bacteroidia</taxon>
        <taxon>Bacteroidales</taxon>
        <taxon>Bacteroidaceae</taxon>
        <taxon>Bacteroides</taxon>
    </lineage>
</organism>
<dbReference type="Pfam" id="PF04306">
    <property type="entry name" value="DUF456"/>
    <property type="match status" value="1"/>
</dbReference>
<dbReference type="OrthoDB" id="9808460at2"/>
<dbReference type="RefSeq" id="WP_025074583.1">
    <property type="nucleotide sequence ID" value="NZ_FQVD01000012.1"/>
</dbReference>
<evidence type="ECO:0000313" key="3">
    <source>
        <dbReference type="Proteomes" id="UP000184436"/>
    </source>
</evidence>
<dbReference type="STRING" id="871325.SAMN05444349_11296"/>
<evidence type="ECO:0008006" key="4">
    <source>
        <dbReference type="Google" id="ProtNLM"/>
    </source>
</evidence>
<accession>A0A1M4ZFD3</accession>
<proteinExistence type="predicted"/>
<keyword evidence="3" id="KW-1185">Reference proteome</keyword>
<feature type="transmembrane region" description="Helical" evidence="1">
    <location>
        <begin position="88"/>
        <end position="117"/>
    </location>
</feature>
<feature type="transmembrane region" description="Helical" evidence="1">
    <location>
        <begin position="51"/>
        <end position="68"/>
    </location>
</feature>
<dbReference type="Proteomes" id="UP000184436">
    <property type="component" value="Unassembled WGS sequence"/>
</dbReference>
<keyword evidence="1" id="KW-0472">Membrane</keyword>
<dbReference type="AlphaFoldDB" id="A0A1M4ZFD3"/>
<keyword evidence="1" id="KW-0812">Transmembrane</keyword>
<sequence length="160" mass="17345">MVDVILIIFSAVCMITGLIGCIIPMLPGLPIAYVGLLLLHATDKVQYTTTQLLVWLLIVGVLLVLDYFTPMLGSKYGGGSKWGSWGCIIGTFVGLLFLPWGIIIGPFLGAVIGELLGDREFHQAIRSGIGSLIGFLFGTILKLIVCGYFCYQFIVGVFHM</sequence>
<reference evidence="2 3" key="1">
    <citation type="submission" date="2016-11" db="EMBL/GenBank/DDBJ databases">
        <authorList>
            <person name="Jaros S."/>
            <person name="Januszkiewicz K."/>
            <person name="Wedrychowicz H."/>
        </authorList>
    </citation>
    <scope>NUCLEOTIDE SEQUENCE [LARGE SCALE GENOMIC DNA]</scope>
    <source>
        <strain evidence="2 3">DSM 26883</strain>
    </source>
</reference>
<gene>
    <name evidence="2" type="ORF">SAMN05444349_11296</name>
</gene>
<feature type="transmembrane region" description="Helical" evidence="1">
    <location>
        <begin position="129"/>
        <end position="154"/>
    </location>
</feature>
<feature type="transmembrane region" description="Helical" evidence="1">
    <location>
        <begin position="6"/>
        <end position="39"/>
    </location>
</feature>
<evidence type="ECO:0000256" key="1">
    <source>
        <dbReference type="SAM" id="Phobius"/>
    </source>
</evidence>
<dbReference type="EMBL" id="FQVD01000012">
    <property type="protein sequence ID" value="SHF16753.1"/>
    <property type="molecule type" value="Genomic_DNA"/>
</dbReference>
<protein>
    <recommendedName>
        <fullName evidence="4">DUF456 domain-containing protein</fullName>
    </recommendedName>
</protein>
<dbReference type="PANTHER" id="PTHR39165">
    <property type="entry name" value="IG HYPOTHETICAL 17883"/>
    <property type="match status" value="1"/>
</dbReference>
<dbReference type="PANTHER" id="PTHR39165:SF1">
    <property type="entry name" value="DUF456 DOMAIN-CONTAINING PROTEIN"/>
    <property type="match status" value="1"/>
</dbReference>
<evidence type="ECO:0000313" key="2">
    <source>
        <dbReference type="EMBL" id="SHF16753.1"/>
    </source>
</evidence>
<name>A0A1M4ZFD3_9BACE</name>
<dbReference type="InterPro" id="IPR007403">
    <property type="entry name" value="DUF456"/>
</dbReference>
<keyword evidence="1" id="KW-1133">Transmembrane helix</keyword>